<evidence type="ECO:0000256" key="3">
    <source>
        <dbReference type="ARBA" id="ARBA00023015"/>
    </source>
</evidence>
<keyword evidence="2" id="KW-0902">Two-component regulatory system</keyword>
<dbReference type="PANTHER" id="PTHR48111">
    <property type="entry name" value="REGULATOR OF RPOS"/>
    <property type="match status" value="1"/>
</dbReference>
<keyword evidence="4 7" id="KW-0238">DNA-binding</keyword>
<dbReference type="Gene3D" id="1.10.10.10">
    <property type="entry name" value="Winged helix-like DNA-binding domain superfamily/Winged helix DNA-binding domain"/>
    <property type="match status" value="1"/>
</dbReference>
<evidence type="ECO:0000313" key="11">
    <source>
        <dbReference type="Proteomes" id="UP000002506"/>
    </source>
</evidence>
<proteinExistence type="predicted"/>
<dbReference type="KEGG" id="dev:DhcVS_143"/>
<dbReference type="PROSITE" id="PS51755">
    <property type="entry name" value="OMPR_PHOB"/>
    <property type="match status" value="1"/>
</dbReference>
<feature type="modified residue" description="4-aspartylphosphate" evidence="6">
    <location>
        <position position="80"/>
    </location>
</feature>
<evidence type="ECO:0000259" key="8">
    <source>
        <dbReference type="PROSITE" id="PS50110"/>
    </source>
</evidence>
<gene>
    <name evidence="10" type="ordered locus">DhcVS_143</name>
</gene>
<dbReference type="GO" id="GO:0006355">
    <property type="term" value="P:regulation of DNA-templated transcription"/>
    <property type="evidence" value="ECO:0007669"/>
    <property type="project" value="InterPro"/>
</dbReference>
<dbReference type="PROSITE" id="PS50110">
    <property type="entry name" value="RESPONSE_REGULATORY"/>
    <property type="match status" value="1"/>
</dbReference>
<evidence type="ECO:0000259" key="9">
    <source>
        <dbReference type="PROSITE" id="PS51755"/>
    </source>
</evidence>
<dbReference type="AlphaFoldDB" id="D2BG66"/>
<dbReference type="FunFam" id="1.10.10.10:FF:000018">
    <property type="entry name" value="DNA-binding response regulator ResD"/>
    <property type="match status" value="1"/>
</dbReference>
<dbReference type="SUPFAM" id="SSF46894">
    <property type="entry name" value="C-terminal effector domain of the bipartite response regulators"/>
    <property type="match status" value="1"/>
</dbReference>
<evidence type="ECO:0000256" key="7">
    <source>
        <dbReference type="PROSITE-ProRule" id="PRU01091"/>
    </source>
</evidence>
<dbReference type="SMART" id="SM00448">
    <property type="entry name" value="REC"/>
    <property type="match status" value="1"/>
</dbReference>
<keyword evidence="1 6" id="KW-0597">Phosphoprotein</keyword>
<organism evidence="10 11">
    <name type="scientific">Dehalococcoides mccartyi (strain VS)</name>
    <dbReference type="NCBI Taxonomy" id="311424"/>
    <lineage>
        <taxon>Bacteria</taxon>
        <taxon>Bacillati</taxon>
        <taxon>Chloroflexota</taxon>
        <taxon>Dehalococcoidia</taxon>
        <taxon>Dehalococcoidales</taxon>
        <taxon>Dehalococcoidaceae</taxon>
        <taxon>Dehalococcoides</taxon>
    </lineage>
</organism>
<dbReference type="GO" id="GO:0032993">
    <property type="term" value="C:protein-DNA complex"/>
    <property type="evidence" value="ECO:0007669"/>
    <property type="project" value="TreeGrafter"/>
</dbReference>
<accession>D2BG66</accession>
<feature type="domain" description="OmpR/PhoB-type" evidence="9">
    <location>
        <begin position="157"/>
        <end position="256"/>
    </location>
</feature>
<dbReference type="GO" id="GO:0005829">
    <property type="term" value="C:cytosol"/>
    <property type="evidence" value="ECO:0007669"/>
    <property type="project" value="TreeGrafter"/>
</dbReference>
<dbReference type="InterPro" id="IPR011006">
    <property type="entry name" value="CheY-like_superfamily"/>
</dbReference>
<name>D2BG66_DEHMV</name>
<dbReference type="Pfam" id="PF00486">
    <property type="entry name" value="Trans_reg_C"/>
    <property type="match status" value="1"/>
</dbReference>
<dbReference type="InterPro" id="IPR001867">
    <property type="entry name" value="OmpR/PhoB-type_DNA-bd"/>
</dbReference>
<evidence type="ECO:0000256" key="4">
    <source>
        <dbReference type="ARBA" id="ARBA00023125"/>
    </source>
</evidence>
<dbReference type="Gene3D" id="6.10.250.690">
    <property type="match status" value="1"/>
</dbReference>
<protein>
    <submittedName>
        <fullName evidence="10">DNA-binding response regulator, two-component system, OmpR family</fullName>
    </submittedName>
</protein>
<dbReference type="CDD" id="cd00383">
    <property type="entry name" value="trans_reg_C"/>
    <property type="match status" value="1"/>
</dbReference>
<dbReference type="eggNOG" id="COG0745">
    <property type="taxonomic scope" value="Bacteria"/>
</dbReference>
<dbReference type="SUPFAM" id="SSF52172">
    <property type="entry name" value="CheY-like"/>
    <property type="match status" value="1"/>
</dbReference>
<dbReference type="InterPro" id="IPR039420">
    <property type="entry name" value="WalR-like"/>
</dbReference>
<evidence type="ECO:0000256" key="1">
    <source>
        <dbReference type="ARBA" id="ARBA00022553"/>
    </source>
</evidence>
<sequence>MVKGCNTPGYLPSCLAENTLRLYTLAMPEHKILVVEDDATLRELLCYNLAKEGYTLECAEDGLKALGTYRLFKPSLVILDVMLPGIDGFELCRLIRTESSVPILMLTARSSESDKVNGLEAGADDYLSKPFGMRELLARMKALLRRSQTQNSQTETTGGLKIGDLEIFIERHLVMRNGVALDFSPKEFDLFSFMVQNRCRVFSREQLLEKVWGYDYPGWTRTVDVHISWLRQKIEADPSSPRHLITVRGTGYKFEE</sequence>
<dbReference type="Gene3D" id="3.40.50.2300">
    <property type="match status" value="1"/>
</dbReference>
<dbReference type="HOGENOM" id="CLU_000445_30_4_0"/>
<dbReference type="InterPro" id="IPR001789">
    <property type="entry name" value="Sig_transdc_resp-reg_receiver"/>
</dbReference>
<evidence type="ECO:0000256" key="5">
    <source>
        <dbReference type="ARBA" id="ARBA00023163"/>
    </source>
</evidence>
<keyword evidence="5" id="KW-0804">Transcription</keyword>
<evidence type="ECO:0000313" key="10">
    <source>
        <dbReference type="EMBL" id="ACZ61316.1"/>
    </source>
</evidence>
<feature type="domain" description="Response regulatory" evidence="8">
    <location>
        <begin position="31"/>
        <end position="144"/>
    </location>
</feature>
<dbReference type="GO" id="GO:0000976">
    <property type="term" value="F:transcription cis-regulatory region binding"/>
    <property type="evidence" value="ECO:0007669"/>
    <property type="project" value="TreeGrafter"/>
</dbReference>
<evidence type="ECO:0000256" key="2">
    <source>
        <dbReference type="ARBA" id="ARBA00023012"/>
    </source>
</evidence>
<keyword evidence="3" id="KW-0805">Transcription regulation</keyword>
<dbReference type="PANTHER" id="PTHR48111:SF40">
    <property type="entry name" value="PHOSPHATE REGULON TRANSCRIPTIONAL REGULATORY PROTEIN PHOB"/>
    <property type="match status" value="1"/>
</dbReference>
<dbReference type="Pfam" id="PF00072">
    <property type="entry name" value="Response_reg"/>
    <property type="match status" value="1"/>
</dbReference>
<dbReference type="InterPro" id="IPR036388">
    <property type="entry name" value="WH-like_DNA-bd_sf"/>
</dbReference>
<dbReference type="InterPro" id="IPR016032">
    <property type="entry name" value="Sig_transdc_resp-reg_C-effctor"/>
</dbReference>
<dbReference type="SMART" id="SM00862">
    <property type="entry name" value="Trans_reg_C"/>
    <property type="match status" value="1"/>
</dbReference>
<dbReference type="Proteomes" id="UP000002506">
    <property type="component" value="Chromosome"/>
</dbReference>
<feature type="DNA-binding region" description="OmpR/PhoB-type" evidence="7">
    <location>
        <begin position="157"/>
        <end position="256"/>
    </location>
</feature>
<reference evidence="10 11" key="1">
    <citation type="journal article" date="2009" name="PLoS Genet.">
        <title>Localized plasticity in the streamlined genomes of vinyl chloride respiring Dehalococcoides.</title>
        <authorList>
            <person name="McMurdie P.J."/>
            <person name="Behrens S.F."/>
            <person name="Muller J.A."/>
            <person name="Goke J."/>
            <person name="Ritalahti K.M."/>
            <person name="Wagner R."/>
            <person name="Goltsman E."/>
            <person name="Lapidus A."/>
            <person name="Holmes S."/>
            <person name="Loffler F.E."/>
            <person name="Spormann A.M."/>
        </authorList>
    </citation>
    <scope>NUCLEOTIDE SEQUENCE [LARGE SCALE GENOMIC DNA]</scope>
    <source>
        <strain evidence="10 11">VS</strain>
    </source>
</reference>
<dbReference type="FunFam" id="3.40.50.2300:FF:000001">
    <property type="entry name" value="DNA-binding response regulator PhoB"/>
    <property type="match status" value="1"/>
</dbReference>
<evidence type="ECO:0000256" key="6">
    <source>
        <dbReference type="PROSITE-ProRule" id="PRU00169"/>
    </source>
</evidence>
<dbReference type="EMBL" id="CP001827">
    <property type="protein sequence ID" value="ACZ61316.1"/>
    <property type="molecule type" value="Genomic_DNA"/>
</dbReference>
<dbReference type="GO" id="GO:0000156">
    <property type="term" value="F:phosphorelay response regulator activity"/>
    <property type="evidence" value="ECO:0007669"/>
    <property type="project" value="TreeGrafter"/>
</dbReference>